<comment type="similarity">
    <text evidence="4 5">Belongs to the glutamine synthetase family.</text>
</comment>
<dbReference type="InterPro" id="IPR014746">
    <property type="entry name" value="Gln_synth/guanido_kin_cat_dom"/>
</dbReference>
<dbReference type="PANTHER" id="PTHR43785:SF12">
    <property type="entry name" value="TYPE-1 GLUTAMINE SYNTHETASE 2"/>
    <property type="match status" value="1"/>
</dbReference>
<dbReference type="GO" id="GO:0004356">
    <property type="term" value="F:glutamine synthetase activity"/>
    <property type="evidence" value="ECO:0007669"/>
    <property type="project" value="InterPro"/>
</dbReference>
<accession>A0A1H2HQQ5</accession>
<dbReference type="Proteomes" id="UP000243232">
    <property type="component" value="Chromosome I"/>
</dbReference>
<dbReference type="InterPro" id="IPR008146">
    <property type="entry name" value="Gln_synth_cat_dom"/>
</dbReference>
<dbReference type="InterPro" id="IPR027303">
    <property type="entry name" value="Gln_synth_gly_rich_site"/>
</dbReference>
<keyword evidence="8" id="KW-1185">Reference proteome</keyword>
<dbReference type="InterPro" id="IPR036651">
    <property type="entry name" value="Gln_synt_N_sf"/>
</dbReference>
<evidence type="ECO:0000256" key="1">
    <source>
        <dbReference type="ARBA" id="ARBA00001946"/>
    </source>
</evidence>
<evidence type="ECO:0000256" key="4">
    <source>
        <dbReference type="PROSITE-ProRule" id="PRU01331"/>
    </source>
</evidence>
<reference evidence="8" key="1">
    <citation type="submission" date="2016-10" db="EMBL/GenBank/DDBJ databases">
        <authorList>
            <person name="Varghese N."/>
            <person name="Submissions S."/>
        </authorList>
    </citation>
    <scope>NUCLEOTIDE SEQUENCE [LARGE SCALE GENOMIC DNA]</scope>
    <source>
        <strain evidence="8">DSM 17875</strain>
    </source>
</reference>
<evidence type="ECO:0000313" key="7">
    <source>
        <dbReference type="EMBL" id="SDU34155.1"/>
    </source>
</evidence>
<dbReference type="GO" id="GO:0006598">
    <property type="term" value="P:polyamine catabolic process"/>
    <property type="evidence" value="ECO:0007669"/>
    <property type="project" value="TreeGrafter"/>
</dbReference>
<feature type="domain" description="GS catalytic" evidence="6">
    <location>
        <begin position="127"/>
        <end position="463"/>
    </location>
</feature>
<comment type="cofactor">
    <cofactor evidence="1">
        <name>Mg(2+)</name>
        <dbReference type="ChEBI" id="CHEBI:18420"/>
    </cofactor>
</comment>
<dbReference type="SUPFAM" id="SSF55931">
    <property type="entry name" value="Glutamine synthetase/guanido kinase"/>
    <property type="match status" value="1"/>
</dbReference>
<evidence type="ECO:0000256" key="2">
    <source>
        <dbReference type="ARBA" id="ARBA00022598"/>
    </source>
</evidence>
<evidence type="ECO:0000256" key="5">
    <source>
        <dbReference type="RuleBase" id="RU000384"/>
    </source>
</evidence>
<dbReference type="Gene3D" id="3.10.20.70">
    <property type="entry name" value="Glutamine synthetase, N-terminal domain"/>
    <property type="match status" value="1"/>
</dbReference>
<dbReference type="AlphaFoldDB" id="A0A1H2HQQ5"/>
<dbReference type="RefSeq" id="WP_090197591.1">
    <property type="nucleotide sequence ID" value="NZ_LT629785.1"/>
</dbReference>
<dbReference type="SMART" id="SM01230">
    <property type="entry name" value="Gln-synt_C"/>
    <property type="match status" value="1"/>
</dbReference>
<dbReference type="STRING" id="364197.SAMN05216296_3192"/>
<gene>
    <name evidence="7" type="ORF">SAMN05216296_3192</name>
</gene>
<dbReference type="SUPFAM" id="SSF54368">
    <property type="entry name" value="Glutamine synthetase, N-terminal domain"/>
    <property type="match status" value="1"/>
</dbReference>
<keyword evidence="2" id="KW-0436">Ligase</keyword>
<evidence type="ECO:0000313" key="8">
    <source>
        <dbReference type="Proteomes" id="UP000243232"/>
    </source>
</evidence>
<dbReference type="OrthoDB" id="9789509at2"/>
<evidence type="ECO:0000259" key="6">
    <source>
        <dbReference type="PROSITE" id="PS51987"/>
    </source>
</evidence>
<dbReference type="Gene3D" id="3.30.590.10">
    <property type="entry name" value="Glutamine synthetase/guanido kinase, catalytic domain"/>
    <property type="match status" value="1"/>
</dbReference>
<dbReference type="PROSITE" id="PS00181">
    <property type="entry name" value="GLNA_ATP"/>
    <property type="match status" value="1"/>
</dbReference>
<sequence length="463" mass="50630">MHPHLSTADEALAWLEANGIRRVELVFADLTSVARGKILGTASFLETAGAKMPSLLLGLTVTGGEPEAVFDRIFPQTFPDMALRPDWSTLVRDPLAKVPTASILCDIEARFTAADGQRQVNVAELAPRQLLKQMLNRLAAAGYRARVAPELEFFLVHEQRNADGSLQVAHGMSARVPHVESSHDVSSAETAASFAPFFDDLWDACEVQGIPITGYGHEAATGQYEVNFGPGEPLAQADAVFRFKRLARELARRHGCRATFMAKPYLQEPGTGMHWHISLSDVGGNNPFTDSDGSAHPRLRHFVGGWQASARASIAILAPYVHSYVRLQRPDAAPASAEWGYDNRTVAFRIPHSDPANRRLEHRLPGGDANPYLSLALMIGAGLSGMQQRLEPGPETSDRPAVSAAGALPLNLAQALDEWERCPIMLETFGAPFVELYTLIKRHELDEQEADPDFALKHLLDRS</sequence>
<proteinExistence type="inferred from homology"/>
<dbReference type="GO" id="GO:0006542">
    <property type="term" value="P:glutamine biosynthetic process"/>
    <property type="evidence" value="ECO:0007669"/>
    <property type="project" value="InterPro"/>
</dbReference>
<keyword evidence="3" id="KW-0460">Magnesium</keyword>
<evidence type="ECO:0000256" key="3">
    <source>
        <dbReference type="ARBA" id="ARBA00022842"/>
    </source>
</evidence>
<protein>
    <submittedName>
        <fullName evidence="7">Gamma-glutamylmethylamide synthetase</fullName>
    </submittedName>
</protein>
<organism evidence="7 8">
    <name type="scientific">Pseudomonas pohangensis</name>
    <dbReference type="NCBI Taxonomy" id="364197"/>
    <lineage>
        <taxon>Bacteria</taxon>
        <taxon>Pseudomonadati</taxon>
        <taxon>Pseudomonadota</taxon>
        <taxon>Gammaproteobacteria</taxon>
        <taxon>Pseudomonadales</taxon>
        <taxon>Pseudomonadaceae</taxon>
        <taxon>Pseudomonas</taxon>
    </lineage>
</organism>
<name>A0A1H2HQQ5_9PSED</name>
<dbReference type="Pfam" id="PF00120">
    <property type="entry name" value="Gln-synt_C"/>
    <property type="match status" value="1"/>
</dbReference>
<dbReference type="PANTHER" id="PTHR43785">
    <property type="entry name" value="GAMMA-GLUTAMYLPUTRESCINE SYNTHETASE"/>
    <property type="match status" value="1"/>
</dbReference>
<dbReference type="EMBL" id="LT629785">
    <property type="protein sequence ID" value="SDU34155.1"/>
    <property type="molecule type" value="Genomic_DNA"/>
</dbReference>
<dbReference type="PROSITE" id="PS51987">
    <property type="entry name" value="GS_CATALYTIC"/>
    <property type="match status" value="1"/>
</dbReference>